<dbReference type="CDD" id="cd01639">
    <property type="entry name" value="IMPase"/>
    <property type="match status" value="1"/>
</dbReference>
<feature type="binding site" evidence="7">
    <location>
        <position position="137"/>
    </location>
    <ligand>
        <name>Mg(2+)</name>
        <dbReference type="ChEBI" id="CHEBI:18420"/>
        <label>1</label>
        <note>catalytic</note>
    </ligand>
</feature>
<dbReference type="InterPro" id="IPR020552">
    <property type="entry name" value="Inositol_monoPase_Li-sen"/>
</dbReference>
<dbReference type="Proteomes" id="UP001607302">
    <property type="component" value="Unassembled WGS sequence"/>
</dbReference>
<dbReference type="PANTHER" id="PTHR20854:SF25">
    <property type="entry name" value="INOSITOL-1-MONOPHOSPHATASE"/>
    <property type="match status" value="1"/>
</dbReference>
<dbReference type="Gene3D" id="3.40.190.80">
    <property type="match status" value="1"/>
</dbReference>
<comment type="caution">
    <text evidence="9">The sequence shown here is derived from an EMBL/GenBank/DDBJ whole genome shotgun (WGS) entry which is preliminary data.</text>
</comment>
<organism evidence="9 10">
    <name type="scientific">Vespula squamosa</name>
    <name type="common">Southern yellow jacket</name>
    <name type="synonym">Wasp</name>
    <dbReference type="NCBI Taxonomy" id="30214"/>
    <lineage>
        <taxon>Eukaryota</taxon>
        <taxon>Metazoa</taxon>
        <taxon>Ecdysozoa</taxon>
        <taxon>Arthropoda</taxon>
        <taxon>Hexapoda</taxon>
        <taxon>Insecta</taxon>
        <taxon>Pterygota</taxon>
        <taxon>Neoptera</taxon>
        <taxon>Endopterygota</taxon>
        <taxon>Hymenoptera</taxon>
        <taxon>Apocrita</taxon>
        <taxon>Aculeata</taxon>
        <taxon>Vespoidea</taxon>
        <taxon>Vespidae</taxon>
        <taxon>Vespinae</taxon>
        <taxon>Vespula</taxon>
    </lineage>
</organism>
<dbReference type="Gene3D" id="3.30.540.10">
    <property type="entry name" value="Fructose-1,6-Bisphosphatase, subunit A, domain 1"/>
    <property type="match status" value="1"/>
</dbReference>
<evidence type="ECO:0000256" key="2">
    <source>
        <dbReference type="ARBA" id="ARBA00005152"/>
    </source>
</evidence>
<evidence type="ECO:0000256" key="8">
    <source>
        <dbReference type="RuleBase" id="RU364068"/>
    </source>
</evidence>
<evidence type="ECO:0000256" key="7">
    <source>
        <dbReference type="PIRSR" id="PIRSR600760-2"/>
    </source>
</evidence>
<evidence type="ECO:0000313" key="9">
    <source>
        <dbReference type="EMBL" id="KAL2715355.1"/>
    </source>
</evidence>
<dbReference type="InterPro" id="IPR020550">
    <property type="entry name" value="Inositol_monophosphatase_CS"/>
</dbReference>
<sequence>MWKSIYRRHLPNQISLLKKIRAKQASRISNRTVTLSKVFFSTIMANDQDIAKYFEFAKNLTLEAGELIKNANNIEKVIESEWIEKGPVTNFDCQIEALLINALSKEFPDHKFIAEETTGLSMLPELTDSPTWLIDPIDGTVNFLHSFSQYCISVGLAICKEMVLGIIYNPITSELYTAKKGQGAFLNEKPIRVSKSTELKKSLLMFEVGILRICKKRDIILARFLALIDSCQSIRNVGSATLSMAYVAKGIIDCFHMDGLQPWDVAAGIIIVAEAGGTLIDSKGGPFNLMKPNLIVASTTQLAHEVTKLIVDTDLKTQRKRLQRT</sequence>
<dbReference type="InterPro" id="IPR033942">
    <property type="entry name" value="IMPase"/>
</dbReference>
<dbReference type="AlphaFoldDB" id="A0ABD2A6K1"/>
<dbReference type="GO" id="GO:0046872">
    <property type="term" value="F:metal ion binding"/>
    <property type="evidence" value="ECO:0007669"/>
    <property type="project" value="UniProtKB-KW"/>
</dbReference>
<dbReference type="GO" id="GO:0052834">
    <property type="term" value="F:inositol monophosphate phosphatase activity"/>
    <property type="evidence" value="ECO:0007669"/>
    <property type="project" value="UniProtKB-EC"/>
</dbReference>
<dbReference type="Pfam" id="PF00459">
    <property type="entry name" value="Inositol_P"/>
    <property type="match status" value="1"/>
</dbReference>
<keyword evidence="5 8" id="KW-0378">Hydrolase</keyword>
<comment type="catalytic activity">
    <reaction evidence="8">
        <text>a myo-inositol phosphate + H2O = myo-inositol + phosphate</text>
        <dbReference type="Rhea" id="RHEA:24056"/>
        <dbReference type="ChEBI" id="CHEBI:15377"/>
        <dbReference type="ChEBI" id="CHEBI:17268"/>
        <dbReference type="ChEBI" id="CHEBI:43474"/>
        <dbReference type="ChEBI" id="CHEBI:84139"/>
        <dbReference type="EC" id="3.1.3.25"/>
    </reaction>
</comment>
<dbReference type="PRINTS" id="PR00378">
    <property type="entry name" value="LIIMPHPHTASE"/>
</dbReference>
<comment type="pathway">
    <text evidence="2 8">Polyol metabolism; myo-inositol biosynthesis; myo-inositol from D-glucose 6-phosphate: step 2/2.</text>
</comment>
<reference evidence="9 10" key="1">
    <citation type="journal article" date="2024" name="Ann. Entomol. Soc. Am.">
        <title>Genomic analyses of the southern and eastern yellowjacket wasps (Hymenoptera: Vespidae) reveal evolutionary signatures of social life.</title>
        <authorList>
            <person name="Catto M.A."/>
            <person name="Caine P.B."/>
            <person name="Orr S.E."/>
            <person name="Hunt B.G."/>
            <person name="Goodisman M.A.D."/>
        </authorList>
    </citation>
    <scope>NUCLEOTIDE SEQUENCE [LARGE SCALE GENOMIC DNA]</scope>
    <source>
        <strain evidence="9">233</strain>
        <tissue evidence="9">Head and thorax</tissue>
    </source>
</reference>
<dbReference type="FunFam" id="3.40.190.80:FF:000002">
    <property type="entry name" value="Inositol-1-monophosphatase"/>
    <property type="match status" value="1"/>
</dbReference>
<feature type="binding site" evidence="7">
    <location>
        <position position="138"/>
    </location>
    <ligand>
        <name>Mg(2+)</name>
        <dbReference type="ChEBI" id="CHEBI:18420"/>
        <label>1</label>
        <note>catalytic</note>
    </ligand>
</feature>
<comment type="similarity">
    <text evidence="3 8">Belongs to the inositol monophosphatase superfamily.</text>
</comment>
<dbReference type="PRINTS" id="PR00377">
    <property type="entry name" value="IMPHPHTASES"/>
</dbReference>
<proteinExistence type="inferred from homology"/>
<keyword evidence="10" id="KW-1185">Reference proteome</keyword>
<evidence type="ECO:0000256" key="4">
    <source>
        <dbReference type="ARBA" id="ARBA00022723"/>
    </source>
</evidence>
<protein>
    <recommendedName>
        <fullName evidence="8">Inositol-1-monophosphatase</fullName>
        <ecNumber evidence="8">3.1.3.25</ecNumber>
    </recommendedName>
</protein>
<evidence type="ECO:0000256" key="1">
    <source>
        <dbReference type="ARBA" id="ARBA00001946"/>
    </source>
</evidence>
<feature type="binding site" evidence="7">
    <location>
        <position position="135"/>
    </location>
    <ligand>
        <name>Mg(2+)</name>
        <dbReference type="ChEBI" id="CHEBI:18420"/>
        <label>1</label>
        <note>catalytic</note>
    </ligand>
</feature>
<comment type="cofactor">
    <cofactor evidence="1 7 8">
        <name>Mg(2+)</name>
        <dbReference type="ChEBI" id="CHEBI:18420"/>
    </cofactor>
</comment>
<keyword evidence="6 7" id="KW-0460">Magnesium</keyword>
<dbReference type="EC" id="3.1.3.25" evidence="8"/>
<feature type="binding site" evidence="7">
    <location>
        <position position="115"/>
    </location>
    <ligand>
        <name>Mg(2+)</name>
        <dbReference type="ChEBI" id="CHEBI:18420"/>
        <label>1</label>
        <note>catalytic</note>
    </ligand>
</feature>
<name>A0ABD2A6K1_VESSQ</name>
<dbReference type="SUPFAM" id="SSF56655">
    <property type="entry name" value="Carbohydrate phosphatase"/>
    <property type="match status" value="1"/>
</dbReference>
<evidence type="ECO:0000256" key="5">
    <source>
        <dbReference type="ARBA" id="ARBA00022801"/>
    </source>
</evidence>
<evidence type="ECO:0000256" key="3">
    <source>
        <dbReference type="ARBA" id="ARBA00009759"/>
    </source>
</evidence>
<dbReference type="InterPro" id="IPR000760">
    <property type="entry name" value="Inositol_monophosphatase-like"/>
</dbReference>
<keyword evidence="4 7" id="KW-0479">Metal-binding</keyword>
<dbReference type="FunFam" id="3.30.540.10:FF:000004">
    <property type="entry name" value="Inositol-1-monophosphatase"/>
    <property type="match status" value="1"/>
</dbReference>
<dbReference type="EMBL" id="JAUDFV010000155">
    <property type="protein sequence ID" value="KAL2715355.1"/>
    <property type="molecule type" value="Genomic_DNA"/>
</dbReference>
<dbReference type="InterPro" id="IPR020583">
    <property type="entry name" value="Inositol_monoP_metal-BS"/>
</dbReference>
<gene>
    <name evidence="9" type="ORF">V1478_015053</name>
</gene>
<dbReference type="PANTHER" id="PTHR20854">
    <property type="entry name" value="INOSITOL MONOPHOSPHATASE"/>
    <property type="match status" value="1"/>
</dbReference>
<dbReference type="PROSITE" id="PS00629">
    <property type="entry name" value="IMP_1"/>
    <property type="match status" value="1"/>
</dbReference>
<evidence type="ECO:0000313" key="10">
    <source>
        <dbReference type="Proteomes" id="UP001607302"/>
    </source>
</evidence>
<dbReference type="PROSITE" id="PS00630">
    <property type="entry name" value="IMP_2"/>
    <property type="match status" value="1"/>
</dbReference>
<feature type="binding site" evidence="7">
    <location>
        <position position="264"/>
    </location>
    <ligand>
        <name>Mg(2+)</name>
        <dbReference type="ChEBI" id="CHEBI:18420"/>
        <label>1</label>
        <note>catalytic</note>
    </ligand>
</feature>
<evidence type="ECO:0000256" key="6">
    <source>
        <dbReference type="ARBA" id="ARBA00022842"/>
    </source>
</evidence>
<accession>A0ABD2A6K1</accession>